<accession>A0A6J4HGM5</accession>
<gene>
    <name evidence="2" type="ORF">AVDCRST_MAG10-710</name>
</gene>
<sequence>MPLTDRDRAILDFERTWWSEPGPKGAAIQARIGLSPGRYYQLLGELIGSAEAAAYDPLVVRRLRNQQRNRRRARIEGGRTAQPPGR</sequence>
<dbReference type="InterPro" id="IPR021678">
    <property type="entry name" value="DUF3263"/>
</dbReference>
<organism evidence="2">
    <name type="scientific">uncultured Acidimicrobiales bacterium</name>
    <dbReference type="NCBI Taxonomy" id="310071"/>
    <lineage>
        <taxon>Bacteria</taxon>
        <taxon>Bacillati</taxon>
        <taxon>Actinomycetota</taxon>
        <taxon>Acidimicrobiia</taxon>
        <taxon>Acidimicrobiales</taxon>
        <taxon>environmental samples</taxon>
    </lineage>
</organism>
<proteinExistence type="predicted"/>
<protein>
    <recommendedName>
        <fullName evidence="3">DUF3263 domain-containing protein</fullName>
    </recommendedName>
</protein>
<evidence type="ECO:0000256" key="1">
    <source>
        <dbReference type="SAM" id="MobiDB-lite"/>
    </source>
</evidence>
<evidence type="ECO:0008006" key="3">
    <source>
        <dbReference type="Google" id="ProtNLM"/>
    </source>
</evidence>
<dbReference type="AlphaFoldDB" id="A0A6J4HGM5"/>
<reference evidence="2" key="1">
    <citation type="submission" date="2020-02" db="EMBL/GenBank/DDBJ databases">
        <authorList>
            <person name="Meier V. D."/>
        </authorList>
    </citation>
    <scope>NUCLEOTIDE SEQUENCE</scope>
    <source>
        <strain evidence="2">AVDCRST_MAG10</strain>
    </source>
</reference>
<name>A0A6J4HGM5_9ACTN</name>
<feature type="region of interest" description="Disordered" evidence="1">
    <location>
        <begin position="67"/>
        <end position="86"/>
    </location>
</feature>
<dbReference type="Pfam" id="PF11662">
    <property type="entry name" value="DUF3263"/>
    <property type="match status" value="1"/>
</dbReference>
<evidence type="ECO:0000313" key="2">
    <source>
        <dbReference type="EMBL" id="CAA9221662.1"/>
    </source>
</evidence>
<dbReference type="EMBL" id="CADCTB010000046">
    <property type="protein sequence ID" value="CAA9221662.1"/>
    <property type="molecule type" value="Genomic_DNA"/>
</dbReference>